<dbReference type="AlphaFoldDB" id="A0A176TB18"/>
<dbReference type="Proteomes" id="UP000076923">
    <property type="component" value="Unassembled WGS sequence"/>
</dbReference>
<name>A0A176TB18_9FLAO</name>
<gene>
    <name evidence="2" type="ORF">LPB303_09065</name>
</gene>
<comment type="caution">
    <text evidence="2">The sequence shown here is derived from an EMBL/GenBank/DDBJ whole genome shotgun (WGS) entry which is preliminary data.</text>
</comment>
<evidence type="ECO:0000313" key="3">
    <source>
        <dbReference type="Proteomes" id="UP000076923"/>
    </source>
</evidence>
<sequence>MEKEAIADLLEEKHRELFEWLKKEPIDNWEKGPEGKWTVGQQILHLVNSLQMLNNALSYPRFFLKYKFGLCNREPRDYKTIVNKYQQKLVDHKDKTKKYNQKLKKPLQKDRERLLTKLQIQSKKLQYKIKKISDINLDSLVIPHPLMGKMTIREIIMWTAHHTEHHTTILKKKYNEESYC</sequence>
<proteinExistence type="predicted"/>
<dbReference type="Gene3D" id="1.20.120.450">
    <property type="entry name" value="dinb family like domain"/>
    <property type="match status" value="1"/>
</dbReference>
<evidence type="ECO:0000313" key="2">
    <source>
        <dbReference type="EMBL" id="OAD45077.1"/>
    </source>
</evidence>
<dbReference type="InterPro" id="IPR034660">
    <property type="entry name" value="DinB/YfiT-like"/>
</dbReference>
<evidence type="ECO:0000259" key="1">
    <source>
        <dbReference type="Pfam" id="PF12867"/>
    </source>
</evidence>
<protein>
    <recommendedName>
        <fullName evidence="1">DinB-like domain-containing protein</fullName>
    </recommendedName>
</protein>
<dbReference type="EMBL" id="LVWE01000032">
    <property type="protein sequence ID" value="OAD45077.1"/>
    <property type="molecule type" value="Genomic_DNA"/>
</dbReference>
<reference evidence="2 3" key="1">
    <citation type="submission" date="2016-02" db="EMBL/GenBank/DDBJ databases">
        <title>Draft genome sequence of Polaribacter atrinae KACC17473.</title>
        <authorList>
            <person name="Shin S.-K."/>
            <person name="Yi H."/>
        </authorList>
    </citation>
    <scope>NUCLEOTIDE SEQUENCE [LARGE SCALE GENOMIC DNA]</scope>
    <source>
        <strain evidence="2 3">KACC 17473</strain>
    </source>
</reference>
<accession>A0A176TB18</accession>
<dbReference type="RefSeq" id="WP_068449709.1">
    <property type="nucleotide sequence ID" value="NZ_CANKUV010000006.1"/>
</dbReference>
<dbReference type="OrthoDB" id="954225at2"/>
<feature type="domain" description="DinB-like" evidence="1">
    <location>
        <begin position="27"/>
        <end position="167"/>
    </location>
</feature>
<dbReference type="SUPFAM" id="SSF109854">
    <property type="entry name" value="DinB/YfiT-like putative metalloenzymes"/>
    <property type="match status" value="1"/>
</dbReference>
<dbReference type="STRING" id="1333662.LPB303_09065"/>
<organism evidence="2 3">
    <name type="scientific">Polaribacter atrinae</name>
    <dbReference type="NCBI Taxonomy" id="1333662"/>
    <lineage>
        <taxon>Bacteria</taxon>
        <taxon>Pseudomonadati</taxon>
        <taxon>Bacteroidota</taxon>
        <taxon>Flavobacteriia</taxon>
        <taxon>Flavobacteriales</taxon>
        <taxon>Flavobacteriaceae</taxon>
    </lineage>
</organism>
<keyword evidence="3" id="KW-1185">Reference proteome</keyword>
<dbReference type="Pfam" id="PF12867">
    <property type="entry name" value="DinB_2"/>
    <property type="match status" value="1"/>
</dbReference>
<dbReference type="InterPro" id="IPR024775">
    <property type="entry name" value="DinB-like"/>
</dbReference>